<protein>
    <submittedName>
        <fullName evidence="7">DNL-type zinc finger</fullName>
    </submittedName>
</protein>
<keyword evidence="3" id="KW-0862">Zinc</keyword>
<evidence type="ECO:0000256" key="1">
    <source>
        <dbReference type="ARBA" id="ARBA00022723"/>
    </source>
</evidence>
<dbReference type="PANTHER" id="PTHR20922">
    <property type="entry name" value="DNL-TYPE ZINC FINGER PROTEIN"/>
    <property type="match status" value="1"/>
</dbReference>
<feature type="domain" description="DNL-type" evidence="6">
    <location>
        <begin position="65"/>
        <end position="162"/>
    </location>
</feature>
<evidence type="ECO:0000313" key="7">
    <source>
        <dbReference type="Ensembl" id="ENSPCLP00000016246.1"/>
    </source>
</evidence>
<reference evidence="7" key="2">
    <citation type="submission" date="2025-09" db="UniProtKB">
        <authorList>
            <consortium name="Ensembl"/>
        </authorList>
    </citation>
    <scope>IDENTIFICATION</scope>
</reference>
<dbReference type="Ensembl" id="ENSPCLT00000021370.1">
    <property type="protein sequence ID" value="ENSPCLP00000016246.1"/>
    <property type="gene ID" value="ENSPCLG00000013205.1"/>
</dbReference>
<feature type="region of interest" description="Disordered" evidence="5">
    <location>
        <begin position="150"/>
        <end position="180"/>
    </location>
</feature>
<dbReference type="InterPro" id="IPR007853">
    <property type="entry name" value="Znf_DNL-typ"/>
</dbReference>
<dbReference type="GO" id="GO:0030150">
    <property type="term" value="P:protein import into mitochondrial matrix"/>
    <property type="evidence" value="ECO:0007669"/>
    <property type="project" value="TreeGrafter"/>
</dbReference>
<dbReference type="GO" id="GO:0005739">
    <property type="term" value="C:mitochondrion"/>
    <property type="evidence" value="ECO:0007669"/>
    <property type="project" value="TreeGrafter"/>
</dbReference>
<accession>A0A669QQ42</accession>
<dbReference type="GO" id="GO:0008270">
    <property type="term" value="F:zinc ion binding"/>
    <property type="evidence" value="ECO:0007669"/>
    <property type="project" value="UniProtKB-KW"/>
</dbReference>
<dbReference type="PROSITE" id="PS51501">
    <property type="entry name" value="ZF_DNL"/>
    <property type="match status" value="1"/>
</dbReference>
<dbReference type="Proteomes" id="UP000472261">
    <property type="component" value="Unplaced"/>
</dbReference>
<dbReference type="AlphaFoldDB" id="A0A669QQ42"/>
<keyword evidence="1" id="KW-0479">Metal-binding</keyword>
<evidence type="ECO:0000256" key="5">
    <source>
        <dbReference type="SAM" id="MobiDB-lite"/>
    </source>
</evidence>
<evidence type="ECO:0000313" key="8">
    <source>
        <dbReference type="Proteomes" id="UP000472261"/>
    </source>
</evidence>
<keyword evidence="8" id="KW-1185">Reference proteome</keyword>
<sequence length="180" mass="19428">RTWKAGSAGASAPPQRRPFCACAAAMLRRFMRAAVRAALSASAPPRHRAAPRHACTAPPDSVGRLQASHYRVVYTCKVCQRRSAQNISRLAYSRGVVIVTCPGCHSHHVIADNLGWFSDLQGKRNIEEILAAKGEKVRRVLAEEALELLPEGVADAGPQSRPTEGESGDPPPETDGKERT</sequence>
<organism evidence="7 8">
    <name type="scientific">Phasianus colchicus</name>
    <name type="common">Common pheasant</name>
    <dbReference type="NCBI Taxonomy" id="9054"/>
    <lineage>
        <taxon>Eukaryota</taxon>
        <taxon>Metazoa</taxon>
        <taxon>Chordata</taxon>
        <taxon>Craniata</taxon>
        <taxon>Vertebrata</taxon>
        <taxon>Euteleostomi</taxon>
        <taxon>Archelosauria</taxon>
        <taxon>Archosauria</taxon>
        <taxon>Dinosauria</taxon>
        <taxon>Saurischia</taxon>
        <taxon>Theropoda</taxon>
        <taxon>Coelurosauria</taxon>
        <taxon>Aves</taxon>
        <taxon>Neognathae</taxon>
        <taxon>Galloanserae</taxon>
        <taxon>Galliformes</taxon>
        <taxon>Phasianidae</taxon>
        <taxon>Phasianinae</taxon>
        <taxon>Phasianus</taxon>
    </lineage>
</organism>
<evidence type="ECO:0000256" key="2">
    <source>
        <dbReference type="ARBA" id="ARBA00022771"/>
    </source>
</evidence>
<reference evidence="7" key="1">
    <citation type="submission" date="2025-08" db="UniProtKB">
        <authorList>
            <consortium name="Ensembl"/>
        </authorList>
    </citation>
    <scope>IDENTIFICATION</scope>
</reference>
<dbReference type="InterPro" id="IPR024158">
    <property type="entry name" value="Mt_import_TIM15"/>
</dbReference>
<dbReference type="PANTHER" id="PTHR20922:SF13">
    <property type="entry name" value="DNL-TYPE ZINC FINGER PROTEIN"/>
    <property type="match status" value="1"/>
</dbReference>
<dbReference type="GO" id="GO:0051087">
    <property type="term" value="F:protein-folding chaperone binding"/>
    <property type="evidence" value="ECO:0007669"/>
    <property type="project" value="TreeGrafter"/>
</dbReference>
<name>A0A669QQ42_PHACC</name>
<dbReference type="GO" id="GO:0050821">
    <property type="term" value="P:protein stabilization"/>
    <property type="evidence" value="ECO:0007669"/>
    <property type="project" value="TreeGrafter"/>
</dbReference>
<proteinExistence type="predicted"/>
<dbReference type="OMA" id="APRHACT"/>
<evidence type="ECO:0000256" key="3">
    <source>
        <dbReference type="ARBA" id="ARBA00022833"/>
    </source>
</evidence>
<evidence type="ECO:0000259" key="6">
    <source>
        <dbReference type="PROSITE" id="PS51501"/>
    </source>
</evidence>
<dbReference type="GO" id="GO:0006457">
    <property type="term" value="P:protein folding"/>
    <property type="evidence" value="ECO:0007669"/>
    <property type="project" value="TreeGrafter"/>
</dbReference>
<keyword evidence="2 4" id="KW-0863">Zinc-finger</keyword>
<evidence type="ECO:0000256" key="4">
    <source>
        <dbReference type="PROSITE-ProRule" id="PRU00834"/>
    </source>
</evidence>
<dbReference type="Pfam" id="PF05180">
    <property type="entry name" value="zf-DNL"/>
    <property type="match status" value="1"/>
</dbReference>